<dbReference type="Proteomes" id="UP001193920">
    <property type="component" value="Unassembled WGS sequence"/>
</dbReference>
<organism evidence="1">
    <name type="scientific">Xenorhabdus szentirmaii</name>
    <dbReference type="NCBI Taxonomy" id="290112"/>
    <lineage>
        <taxon>Bacteria</taxon>
        <taxon>Pseudomonadati</taxon>
        <taxon>Pseudomonadota</taxon>
        <taxon>Gammaproteobacteria</taxon>
        <taxon>Enterobacterales</taxon>
        <taxon>Morganellaceae</taxon>
        <taxon>Xenorhabdus</taxon>
    </lineage>
</organism>
<name>A0AAW3YVM5_9GAMM</name>
<comment type="caution">
    <text evidence="1">The sequence shown here is derived from an EMBL/GenBank/DDBJ whole genome shotgun (WGS) entry which is preliminary data.</text>
</comment>
<protein>
    <submittedName>
        <fullName evidence="1">Uncharacterized protein</fullName>
    </submittedName>
</protein>
<gene>
    <name evidence="1" type="ORF">ID854_11445</name>
</gene>
<reference evidence="1" key="1">
    <citation type="submission" date="2020-09" db="EMBL/GenBank/DDBJ databases">
        <authorList>
            <person name="Palma L."/>
            <person name="Caballero P."/>
            <person name="Berry C."/>
            <person name="Del Valle E."/>
        </authorList>
    </citation>
    <scope>NUCLEOTIDE SEQUENCE</scope>
    <source>
        <strain evidence="1">M</strain>
    </source>
</reference>
<dbReference type="RefSeq" id="WP_038234769.1">
    <property type="nucleotide sequence ID" value="NZ_CAWNPE010000001.1"/>
</dbReference>
<evidence type="ECO:0000313" key="1">
    <source>
        <dbReference type="EMBL" id="MBD2801051.1"/>
    </source>
</evidence>
<sequence>MVNIVTYLLASVLITPLRFLTIPEKTVSRALESVCCWLPLFMSAATFRCHHYILRFAIHRIDHRSHMGKAFGFWQGIDFIRA</sequence>
<reference evidence="1" key="2">
    <citation type="journal article" date="2024" name="Toxins">
        <title>Genome Sequence Analysis of Native Xenorhabdus Strains Isolated from Entomopathogenic Nematodes in Argentina.</title>
        <authorList>
            <person name="Palma L."/>
            <person name="Frizzo L."/>
            <person name="Kaiser S."/>
            <person name="Berry C."/>
            <person name="Caballero P."/>
            <person name="Bode H.B."/>
            <person name="Del Valle E.E."/>
        </authorList>
    </citation>
    <scope>NUCLEOTIDE SEQUENCE</scope>
    <source>
        <strain evidence="1">M</strain>
    </source>
</reference>
<accession>A0AAW3YVM5</accession>
<dbReference type="GeneID" id="97123507"/>
<proteinExistence type="predicted"/>
<dbReference type="AlphaFoldDB" id="A0AAW3YVM5"/>
<dbReference type="EMBL" id="JACXBF010000249">
    <property type="protein sequence ID" value="MBD2801051.1"/>
    <property type="molecule type" value="Genomic_DNA"/>
</dbReference>